<dbReference type="PANTHER" id="PTHR32552:SF68">
    <property type="entry name" value="FERRICHROME OUTER MEMBRANE TRANSPORTER_PHAGE RECEPTOR"/>
    <property type="match status" value="1"/>
</dbReference>
<dbReference type="Pfam" id="PF13715">
    <property type="entry name" value="CarbopepD_reg_2"/>
    <property type="match status" value="1"/>
</dbReference>
<evidence type="ECO:0000256" key="16">
    <source>
        <dbReference type="SAM" id="SignalP"/>
    </source>
</evidence>
<evidence type="ECO:0000256" key="2">
    <source>
        <dbReference type="ARBA" id="ARBA00009810"/>
    </source>
</evidence>
<protein>
    <submittedName>
        <fullName evidence="19">TonB-dependent receptor</fullName>
    </submittedName>
</protein>
<comment type="similarity">
    <text evidence="2 14 15">Belongs to the TonB-dependent receptor family.</text>
</comment>
<dbReference type="NCBIfam" id="TIGR01783">
    <property type="entry name" value="TonB-siderophor"/>
    <property type="match status" value="1"/>
</dbReference>
<evidence type="ECO:0000256" key="6">
    <source>
        <dbReference type="ARBA" id="ARBA00022692"/>
    </source>
</evidence>
<keyword evidence="20" id="KW-1185">Reference proteome</keyword>
<dbReference type="InterPro" id="IPR000531">
    <property type="entry name" value="Beta-barrel_TonB"/>
</dbReference>
<evidence type="ECO:0000259" key="17">
    <source>
        <dbReference type="Pfam" id="PF00593"/>
    </source>
</evidence>
<dbReference type="SUPFAM" id="SSF56935">
    <property type="entry name" value="Porins"/>
    <property type="match status" value="1"/>
</dbReference>
<feature type="chain" id="PRO_5045760304" evidence="16">
    <location>
        <begin position="24"/>
        <end position="786"/>
    </location>
</feature>
<keyword evidence="6 14" id="KW-0812">Transmembrane</keyword>
<dbReference type="RefSeq" id="WP_264729376.1">
    <property type="nucleotide sequence ID" value="NZ_JAPDNR010000001.1"/>
</dbReference>
<comment type="caution">
    <text evidence="19">The sequence shown here is derived from an EMBL/GenBank/DDBJ whole genome shotgun (WGS) entry which is preliminary data.</text>
</comment>
<dbReference type="PANTHER" id="PTHR32552">
    <property type="entry name" value="FERRICHROME IRON RECEPTOR-RELATED"/>
    <property type="match status" value="1"/>
</dbReference>
<evidence type="ECO:0000256" key="4">
    <source>
        <dbReference type="ARBA" id="ARBA00022452"/>
    </source>
</evidence>
<evidence type="ECO:0000256" key="10">
    <source>
        <dbReference type="ARBA" id="ARBA00023077"/>
    </source>
</evidence>
<evidence type="ECO:0000256" key="9">
    <source>
        <dbReference type="ARBA" id="ARBA00023065"/>
    </source>
</evidence>
<dbReference type="PROSITE" id="PS52016">
    <property type="entry name" value="TONB_DEPENDENT_REC_3"/>
    <property type="match status" value="1"/>
</dbReference>
<keyword evidence="4 14" id="KW-1134">Transmembrane beta strand</keyword>
<comment type="subcellular location">
    <subcellularLocation>
        <location evidence="1 14">Cell outer membrane</location>
        <topology evidence="1 14">Multi-pass membrane protein</topology>
    </subcellularLocation>
</comment>
<dbReference type="SUPFAM" id="SSF49452">
    <property type="entry name" value="Starch-binding domain-like"/>
    <property type="match status" value="1"/>
</dbReference>
<accession>A0ABT3IIR1</accession>
<evidence type="ECO:0000259" key="18">
    <source>
        <dbReference type="Pfam" id="PF07715"/>
    </source>
</evidence>
<evidence type="ECO:0000256" key="12">
    <source>
        <dbReference type="ARBA" id="ARBA00023170"/>
    </source>
</evidence>
<keyword evidence="9" id="KW-0406">Ion transport</keyword>
<evidence type="ECO:0000256" key="14">
    <source>
        <dbReference type="PROSITE-ProRule" id="PRU01360"/>
    </source>
</evidence>
<keyword evidence="10 15" id="KW-0798">TonB box</keyword>
<keyword evidence="5" id="KW-0410">Iron transport</keyword>
<dbReference type="Pfam" id="PF07715">
    <property type="entry name" value="Plug"/>
    <property type="match status" value="1"/>
</dbReference>
<dbReference type="InterPro" id="IPR013784">
    <property type="entry name" value="Carb-bd-like_fold"/>
</dbReference>
<dbReference type="InterPro" id="IPR012910">
    <property type="entry name" value="Plug_dom"/>
</dbReference>
<feature type="domain" description="TonB-dependent receptor-like beta-barrel" evidence="17">
    <location>
        <begin position="352"/>
        <end position="760"/>
    </location>
</feature>
<evidence type="ECO:0000256" key="3">
    <source>
        <dbReference type="ARBA" id="ARBA00022448"/>
    </source>
</evidence>
<dbReference type="InterPro" id="IPR039426">
    <property type="entry name" value="TonB-dep_rcpt-like"/>
</dbReference>
<dbReference type="EMBL" id="JAPDNS010000001">
    <property type="protein sequence ID" value="MCW3483857.1"/>
    <property type="molecule type" value="Genomic_DNA"/>
</dbReference>
<evidence type="ECO:0000313" key="20">
    <source>
        <dbReference type="Proteomes" id="UP001207742"/>
    </source>
</evidence>
<evidence type="ECO:0000256" key="1">
    <source>
        <dbReference type="ARBA" id="ARBA00004571"/>
    </source>
</evidence>
<keyword evidence="13 14" id="KW-0998">Cell outer membrane</keyword>
<evidence type="ECO:0000256" key="7">
    <source>
        <dbReference type="ARBA" id="ARBA00022729"/>
    </source>
</evidence>
<feature type="domain" description="TonB-dependent receptor plug" evidence="18">
    <location>
        <begin position="141"/>
        <end position="229"/>
    </location>
</feature>
<evidence type="ECO:0000313" key="19">
    <source>
        <dbReference type="EMBL" id="MCW3483857.1"/>
    </source>
</evidence>
<evidence type="ECO:0000256" key="8">
    <source>
        <dbReference type="ARBA" id="ARBA00023004"/>
    </source>
</evidence>
<dbReference type="InterPro" id="IPR037066">
    <property type="entry name" value="Plug_dom_sf"/>
</dbReference>
<sequence>MLRHRTSLLTLLLLCLSALGLSAQTRTGSVAGSVSTADNAPLAFASVLMKDTRYGMMTDEKGHFSFDVPAGQYTLLVTYAGYIVTEKAVAIKSGSTTDAGSLRIEASLHRLREVVVADIQKNKFANKQSATAARMPLGNLENPQTYSVIRKELIQEQVAIDYNSALISVPAAVVNNGVNESNNDIYMRGFSSQSTFRNGLATDSRLQTDIFNIEQVEILKGPSGTLFGGPMVRYGGVVNNVTKKPFESFRGEVNYTTGSWGLNRLAVDINTPLNKERTALARVNAFGHSQSSFQDYGYLRSFGGAVSLAFKPNERTTVRFDADITKADKNLNAFIRPGDGLTVKSVADLHMDTRRSLSSDDIGVPRTMVNTYAEIEYKLSEHWTSRTSYQHGHSAEKQAIFFVPAFINDQQIRRQFRIFENYDINTDNLQQNFTGDFKIGNVRNRLVVGLDYFARNERVQSMMPYLLPYDTIAIRDAAWAPITKARIAAIRNQSDVPSDNDLSGERTYGVYASDVVNITDKLMAMASLRVDWYESLPIRTNGISLENGSKQTQFAPKLGLVYQPVKDKIAVFANYLNGFTNPAPSMNYNTMQYSYWKPEQANQWEAGVKLDLLDGKLSSTLSYYDIRVKDKVMDLNDGTSVQEGAQDSKGIDIDIIANPIRGLNLVAGYGYNDNKYIRDVEEQQGKRAPWTPRNVANIWVSYRFMDGRMQGLGIGLGANYADKVFFDTDEKFGVPSFTTMNGTLFYDQPKYRISLKVNNVTNLRYWNFYGQPQKPRELLASVSYKF</sequence>
<keyword evidence="8" id="KW-0408">Iron</keyword>
<reference evidence="19 20" key="1">
    <citation type="submission" date="2022-10" db="EMBL/GenBank/DDBJ databases">
        <title>Chitinophaga nivalis PC15 sp. nov., isolated from Pyeongchang county, South Korea.</title>
        <authorList>
            <person name="Trinh H.N."/>
        </authorList>
    </citation>
    <scope>NUCLEOTIDE SEQUENCE [LARGE SCALE GENOMIC DNA]</scope>
    <source>
        <strain evidence="19 20">PC14</strain>
    </source>
</reference>
<dbReference type="CDD" id="cd01347">
    <property type="entry name" value="ligand_gated_channel"/>
    <property type="match status" value="1"/>
</dbReference>
<dbReference type="Gene3D" id="2.40.170.20">
    <property type="entry name" value="TonB-dependent receptor, beta-barrel domain"/>
    <property type="match status" value="1"/>
</dbReference>
<feature type="signal peptide" evidence="16">
    <location>
        <begin position="1"/>
        <end position="23"/>
    </location>
</feature>
<evidence type="ECO:0000256" key="15">
    <source>
        <dbReference type="RuleBase" id="RU003357"/>
    </source>
</evidence>
<evidence type="ECO:0000256" key="11">
    <source>
        <dbReference type="ARBA" id="ARBA00023136"/>
    </source>
</evidence>
<organism evidence="19 20">
    <name type="scientific">Chitinophaga nivalis</name>
    <dbReference type="NCBI Taxonomy" id="2991709"/>
    <lineage>
        <taxon>Bacteria</taxon>
        <taxon>Pseudomonadati</taxon>
        <taxon>Bacteroidota</taxon>
        <taxon>Chitinophagia</taxon>
        <taxon>Chitinophagales</taxon>
        <taxon>Chitinophagaceae</taxon>
        <taxon>Chitinophaga</taxon>
    </lineage>
</organism>
<dbReference type="Pfam" id="PF00593">
    <property type="entry name" value="TonB_dep_Rec_b-barrel"/>
    <property type="match status" value="1"/>
</dbReference>
<evidence type="ECO:0000256" key="5">
    <source>
        <dbReference type="ARBA" id="ARBA00022496"/>
    </source>
</evidence>
<keyword evidence="7 16" id="KW-0732">Signal</keyword>
<dbReference type="InterPro" id="IPR010105">
    <property type="entry name" value="TonB_sidphr_rcpt"/>
</dbReference>
<keyword evidence="12 19" id="KW-0675">Receptor</keyword>
<proteinExistence type="inferred from homology"/>
<gene>
    <name evidence="19" type="ORF">OL497_08135</name>
</gene>
<dbReference type="Gene3D" id="2.170.130.10">
    <property type="entry name" value="TonB-dependent receptor, plug domain"/>
    <property type="match status" value="1"/>
</dbReference>
<dbReference type="Proteomes" id="UP001207742">
    <property type="component" value="Unassembled WGS sequence"/>
</dbReference>
<dbReference type="Gene3D" id="2.60.40.1120">
    <property type="entry name" value="Carboxypeptidase-like, regulatory domain"/>
    <property type="match status" value="1"/>
</dbReference>
<name>A0ABT3IIR1_9BACT</name>
<dbReference type="InterPro" id="IPR036942">
    <property type="entry name" value="Beta-barrel_TonB_sf"/>
</dbReference>
<evidence type="ECO:0000256" key="13">
    <source>
        <dbReference type="ARBA" id="ARBA00023237"/>
    </source>
</evidence>
<keyword evidence="11 14" id="KW-0472">Membrane</keyword>
<keyword evidence="3 14" id="KW-0813">Transport</keyword>